<dbReference type="PANTHER" id="PTHR33386:SF33">
    <property type="match status" value="1"/>
</dbReference>
<dbReference type="Gramene" id="TraesSYM7A03G03823770.1">
    <property type="protein sequence ID" value="TraesSYM7A03G03823770.1.CDS1"/>
    <property type="gene ID" value="TraesSYM7A03G03823770"/>
</dbReference>
<feature type="compositionally biased region" description="Basic and acidic residues" evidence="1">
    <location>
        <begin position="34"/>
        <end position="44"/>
    </location>
</feature>
<dbReference type="Proteomes" id="UP000019116">
    <property type="component" value="Chromosome 7A"/>
</dbReference>
<dbReference type="OMA" id="YVSHENE"/>
<dbReference type="Gramene" id="TraesCS7A03G0455900.1">
    <property type="protein sequence ID" value="TraesCS7A03G0455900.1.CDS1"/>
    <property type="gene ID" value="TraesCS7A03G0455900"/>
</dbReference>
<dbReference type="Gramene" id="TraesSTA7A03G03867600.1">
    <property type="protein sequence ID" value="TraesSTA7A03G03867600.1.CDS1"/>
    <property type="gene ID" value="TraesSTA7A03G03867600"/>
</dbReference>
<dbReference type="Gramene" id="TraesCLE_scaffold_049494_01G000200.1">
    <property type="protein sequence ID" value="TraesCLE_scaffold_049494_01G000200.1"/>
    <property type="gene ID" value="TraesCLE_scaffold_049494_01G000200"/>
</dbReference>
<keyword evidence="3" id="KW-1185">Reference proteome</keyword>
<sequence>MQRSSSFGTSWADQWDTGADPSPRARGGGNGGGDGKKGGVEKTKAAAATGLKKVKAGTAQGFQWIKDKYQKKSAGKSGKQGGGSEVAAGY</sequence>
<reference evidence="2" key="2">
    <citation type="submission" date="2018-10" db="UniProtKB">
        <authorList>
            <consortium name="EnsemblPlants"/>
        </authorList>
    </citation>
    <scope>IDENTIFICATION</scope>
</reference>
<dbReference type="Gramene" id="TraesWEE_scaffold_073415_01G000100.1">
    <property type="protein sequence ID" value="TraesWEE_scaffold_073415_01G000100.1"/>
    <property type="gene ID" value="TraesWEE_scaffold_073415_01G000100"/>
</dbReference>
<dbReference type="Gramene" id="TraesCS7A02G196000.1">
    <property type="protein sequence ID" value="TraesCS7A02G196000.1.cds1"/>
    <property type="gene ID" value="TraesCS7A02G196000"/>
</dbReference>
<dbReference type="STRING" id="4565.A0A3B6RC25"/>
<proteinExistence type="predicted"/>
<dbReference type="GeneID" id="123150246"/>
<dbReference type="RefSeq" id="XP_044426013.1">
    <property type="nucleotide sequence ID" value="XM_044570078.1"/>
</dbReference>
<organism evidence="2">
    <name type="scientific">Triticum aestivum</name>
    <name type="common">Wheat</name>
    <dbReference type="NCBI Taxonomy" id="4565"/>
    <lineage>
        <taxon>Eukaryota</taxon>
        <taxon>Viridiplantae</taxon>
        <taxon>Streptophyta</taxon>
        <taxon>Embryophyta</taxon>
        <taxon>Tracheophyta</taxon>
        <taxon>Spermatophyta</taxon>
        <taxon>Magnoliopsida</taxon>
        <taxon>Liliopsida</taxon>
        <taxon>Poales</taxon>
        <taxon>Poaceae</taxon>
        <taxon>BOP clade</taxon>
        <taxon>Pooideae</taxon>
        <taxon>Triticodae</taxon>
        <taxon>Triticeae</taxon>
        <taxon>Triticinae</taxon>
        <taxon>Triticum</taxon>
    </lineage>
</organism>
<gene>
    <name evidence="2" type="primary">LOC123150246</name>
</gene>
<dbReference type="EnsemblPlants" id="TraesCS7A02G196000.1">
    <property type="protein sequence ID" value="TraesCS7A02G196000.1.cds1"/>
    <property type="gene ID" value="TraesCS7A02G196000"/>
</dbReference>
<accession>A0A3B6RC25</accession>
<dbReference type="Gramene" id="TraesARI7A03G03843800.1">
    <property type="protein sequence ID" value="TraesARI7A03G03843800.1.CDS1"/>
    <property type="gene ID" value="TraesARI7A03G03843800"/>
</dbReference>
<dbReference type="Gramene" id="TraesCAD_scaffold_045256_01G000200.1">
    <property type="protein sequence ID" value="TraesCAD_scaffold_045256_01G000200.1"/>
    <property type="gene ID" value="TraesCAD_scaffold_045256_01G000200"/>
</dbReference>
<evidence type="ECO:0000313" key="2">
    <source>
        <dbReference type="EnsemblPlants" id="TraesCS7A02G196000.1.cds1"/>
    </source>
</evidence>
<dbReference type="PANTHER" id="PTHR33386">
    <property type="entry name" value="OS02G0740600 PROTEIN"/>
    <property type="match status" value="1"/>
</dbReference>
<dbReference type="Gramene" id="TraesMAC7A03G03873490.1">
    <property type="protein sequence ID" value="TraesMAC7A03G03873490.1.CDS1"/>
    <property type="gene ID" value="TraesMAC7A03G03873490"/>
</dbReference>
<dbReference type="Gramene" id="TraesJUL7A03G03907820.1">
    <property type="protein sequence ID" value="TraesJUL7A03G03907820.1.CDS1"/>
    <property type="gene ID" value="TraesJUL7A03G03907820"/>
</dbReference>
<dbReference type="Gramene" id="TraesJAG7A03G03853860.1">
    <property type="protein sequence ID" value="TraesJAG7A03G03853860.1.CDS1"/>
    <property type="gene ID" value="TraesJAG7A03G03853860"/>
</dbReference>
<dbReference type="Gramene" id="TraesROB_scaffold_035737_01G000200.1">
    <property type="protein sequence ID" value="TraesROB_scaffold_035737_01G000200.1"/>
    <property type="gene ID" value="TraesROB_scaffold_035737_01G000200"/>
</dbReference>
<reference evidence="2" key="1">
    <citation type="submission" date="2018-08" db="EMBL/GenBank/DDBJ databases">
        <authorList>
            <person name="Rossello M."/>
        </authorList>
    </citation>
    <scope>NUCLEOTIDE SEQUENCE [LARGE SCALE GENOMIC DNA]</scope>
    <source>
        <strain evidence="2">cv. Chinese Spring</strain>
    </source>
</reference>
<protein>
    <submittedName>
        <fullName evidence="2">Uncharacterized protein</fullName>
    </submittedName>
</protein>
<feature type="compositionally biased region" description="Polar residues" evidence="1">
    <location>
        <begin position="1"/>
        <end position="12"/>
    </location>
</feature>
<dbReference type="Gramene" id="TraesPARA_EIv1.0_2272560.1">
    <property type="protein sequence ID" value="TraesPARA_EIv1.0_2272560.1.CDS1"/>
    <property type="gene ID" value="TraesPARA_EIv1.0_2272560"/>
</dbReference>
<feature type="region of interest" description="Disordered" evidence="1">
    <location>
        <begin position="67"/>
        <end position="90"/>
    </location>
</feature>
<dbReference type="Gramene" id="TraesNOR7A03G03912630.1">
    <property type="protein sequence ID" value="TraesNOR7A03G03912630.1.CDS1"/>
    <property type="gene ID" value="TraesNOR7A03G03912630"/>
</dbReference>
<name>A0A3B6RC25_WHEAT</name>
<feature type="region of interest" description="Disordered" evidence="1">
    <location>
        <begin position="1"/>
        <end position="50"/>
    </location>
</feature>
<dbReference type="AlphaFoldDB" id="A0A3B6RC25"/>
<dbReference type="Gramene" id="TraesLAC7A03G03825290.1">
    <property type="protein sequence ID" value="TraesLAC7A03G03825290.1.CDS1"/>
    <property type="gene ID" value="TraesLAC7A03G03825290"/>
</dbReference>
<dbReference type="KEGG" id="taes:123150246"/>
<dbReference type="Gramene" id="TraesLDM7A03G03875270.1">
    <property type="protein sequence ID" value="TraesLDM7A03G03875270.1.CDS1"/>
    <property type="gene ID" value="TraesLDM7A03G03875270"/>
</dbReference>
<evidence type="ECO:0000313" key="3">
    <source>
        <dbReference type="Proteomes" id="UP000019116"/>
    </source>
</evidence>
<evidence type="ECO:0000256" key="1">
    <source>
        <dbReference type="SAM" id="MobiDB-lite"/>
    </source>
</evidence>